<evidence type="ECO:0000313" key="1">
    <source>
        <dbReference type="EMBL" id="EFQ06326.1"/>
    </source>
</evidence>
<dbReference type="Proteomes" id="UP000006028">
    <property type="component" value="Unassembled WGS sequence"/>
</dbReference>
<sequence length="86" mass="9943">MHCRDFGAFSTFCPKKALCFGRKPTCYLLLFKVVLAIIITQDFVGRFSFLSTPCSRGCCNRQFKTVLPPESRHTERFFKGSLVRKR</sequence>
<protein>
    <submittedName>
        <fullName evidence="1">Uncharacterized protein</fullName>
    </submittedName>
</protein>
<name>E2ZKJ7_9FIRM</name>
<dbReference type="EMBL" id="AECU01000172">
    <property type="protein sequence ID" value="EFQ06326.1"/>
    <property type="molecule type" value="Genomic_DNA"/>
</dbReference>
<accession>E2ZKJ7</accession>
<organism evidence="1 2">
    <name type="scientific">Faecalibacterium cf. prausnitzii KLE1255</name>
    <dbReference type="NCBI Taxonomy" id="748224"/>
    <lineage>
        <taxon>Bacteria</taxon>
        <taxon>Bacillati</taxon>
        <taxon>Bacillota</taxon>
        <taxon>Clostridia</taxon>
        <taxon>Eubacteriales</taxon>
        <taxon>Oscillospiraceae</taxon>
        <taxon>Faecalibacterium</taxon>
    </lineage>
</organism>
<gene>
    <name evidence="1" type="ORF">HMPREF9436_02180</name>
</gene>
<comment type="caution">
    <text evidence="1">The sequence shown here is derived from an EMBL/GenBank/DDBJ whole genome shotgun (WGS) entry which is preliminary data.</text>
</comment>
<dbReference type="BioCyc" id="FCF748224-HMP:GTSS-1286-MONOMER"/>
<evidence type="ECO:0000313" key="2">
    <source>
        <dbReference type="Proteomes" id="UP000006028"/>
    </source>
</evidence>
<reference evidence="1 2" key="1">
    <citation type="submission" date="2010-08" db="EMBL/GenBank/DDBJ databases">
        <authorList>
            <person name="Weinstock G."/>
            <person name="Sodergren E."/>
            <person name="Clifton S."/>
            <person name="Fulton L."/>
            <person name="Fulton B."/>
            <person name="Courtney L."/>
            <person name="Fronick C."/>
            <person name="Harrison M."/>
            <person name="Strong C."/>
            <person name="Farmer C."/>
            <person name="Delahaunty K."/>
            <person name="Markovic C."/>
            <person name="Hall O."/>
            <person name="Minx P."/>
            <person name="Tomlinson C."/>
            <person name="Mitreva M."/>
            <person name="Hou S."/>
            <person name="Chen J."/>
            <person name="Wollam A."/>
            <person name="Pepin K.H."/>
            <person name="Johnson M."/>
            <person name="Bhonagiri V."/>
            <person name="Zhang X."/>
            <person name="Suruliraj S."/>
            <person name="Warren W."/>
            <person name="Chinwalla A."/>
            <person name="Mardis E.R."/>
            <person name="Wilson R.K."/>
        </authorList>
    </citation>
    <scope>NUCLEOTIDE SEQUENCE [LARGE SCALE GENOMIC DNA]</scope>
    <source>
        <strain evidence="1 2">KLE1255</strain>
    </source>
</reference>
<dbReference type="STRING" id="748224.HMPREF9436_02180"/>
<dbReference type="AlphaFoldDB" id="E2ZKJ7"/>
<proteinExistence type="predicted"/>
<dbReference type="HOGENOM" id="CLU_2493257_0_0_9"/>